<dbReference type="Pfam" id="PF00158">
    <property type="entry name" value="Sigma54_activat"/>
    <property type="match status" value="1"/>
</dbReference>
<protein>
    <submittedName>
        <fullName evidence="6">AAA family ATPase</fullName>
    </submittedName>
</protein>
<dbReference type="InterPro" id="IPR003593">
    <property type="entry name" value="AAA+_ATPase"/>
</dbReference>
<dbReference type="PROSITE" id="PS50045">
    <property type="entry name" value="SIGMA54_INTERACT_4"/>
    <property type="match status" value="1"/>
</dbReference>
<dbReference type="InterPro" id="IPR025944">
    <property type="entry name" value="Sigma_54_int_dom_CS"/>
</dbReference>
<keyword evidence="4" id="KW-0804">Transcription</keyword>
<reference evidence="6 7" key="1">
    <citation type="submission" date="2019-12" db="EMBL/GenBank/DDBJ databases">
        <title>Comparative genomics gives insights into the taxonomy of the Azoarcus-Aromatoleum group and reveals separate origins of nif in the plant-associated Azoarcus and non-plant-associated Aromatoleum sub-groups.</title>
        <authorList>
            <person name="Lafos M."/>
            <person name="Maluk M."/>
            <person name="Batista M."/>
            <person name="Junghare M."/>
            <person name="Carmona M."/>
            <person name="Faoro H."/>
            <person name="Cruz L.M."/>
            <person name="Battistoni F."/>
            <person name="De Souza E."/>
            <person name="Pedrosa F."/>
            <person name="Chen W.-M."/>
            <person name="Poole P.S."/>
            <person name="Dixon R.A."/>
            <person name="James E.K."/>
        </authorList>
    </citation>
    <scope>NUCLEOTIDE SEQUENCE [LARGE SCALE GENOMIC DNA]</scope>
    <source>
        <strain evidence="6 7">22Lin</strain>
    </source>
</reference>
<dbReference type="SUPFAM" id="SSF52540">
    <property type="entry name" value="P-loop containing nucleoside triphosphate hydrolases"/>
    <property type="match status" value="1"/>
</dbReference>
<evidence type="ECO:0000313" key="6">
    <source>
        <dbReference type="EMBL" id="NMG74011.1"/>
    </source>
</evidence>
<dbReference type="Gene3D" id="1.10.10.60">
    <property type="entry name" value="Homeodomain-like"/>
    <property type="match status" value="1"/>
</dbReference>
<dbReference type="CDD" id="cd00009">
    <property type="entry name" value="AAA"/>
    <property type="match status" value="1"/>
</dbReference>
<evidence type="ECO:0000313" key="7">
    <source>
        <dbReference type="Proteomes" id="UP000648984"/>
    </source>
</evidence>
<dbReference type="Pfam" id="PF25601">
    <property type="entry name" value="AAA_lid_14"/>
    <property type="match status" value="1"/>
</dbReference>
<evidence type="ECO:0000256" key="3">
    <source>
        <dbReference type="ARBA" id="ARBA00023015"/>
    </source>
</evidence>
<organism evidence="6 7">
    <name type="scientific">Aromatoleum diolicum</name>
    <dbReference type="NCBI Taxonomy" id="75796"/>
    <lineage>
        <taxon>Bacteria</taxon>
        <taxon>Pseudomonadati</taxon>
        <taxon>Pseudomonadota</taxon>
        <taxon>Betaproteobacteria</taxon>
        <taxon>Rhodocyclales</taxon>
        <taxon>Rhodocyclaceae</taxon>
        <taxon>Aromatoleum</taxon>
    </lineage>
</organism>
<dbReference type="Gene3D" id="1.10.8.60">
    <property type="match status" value="1"/>
</dbReference>
<dbReference type="Proteomes" id="UP000648984">
    <property type="component" value="Unassembled WGS sequence"/>
</dbReference>
<comment type="caution">
    <text evidence="6">The sequence shown here is derived from an EMBL/GenBank/DDBJ whole genome shotgun (WGS) entry which is preliminary data.</text>
</comment>
<dbReference type="SUPFAM" id="SSF46689">
    <property type="entry name" value="Homeodomain-like"/>
    <property type="match status" value="1"/>
</dbReference>
<sequence>MEKRKGVLLDRNGAVRTALDDLDLPDWDFHVVSTIEEANRALGIRCPLVGLVAFTSPQSWSARELESLLARHDVEWIAILGRELLRNQTFGPMVLRSFHDFHTLPLDRDRLIMTLGHAHGKALICKSIVEQEDDIGRYGMTGRSPKMVQLYRQLDKILTVNAPVLIGGESGTGKELVARAIHHHSERANAPFITMNCGAIAPNLIQSELFGHERGAFTGANQRKIGNIEAANQGVLFLDEIGDLPFDLQANLLRFLQEKTIVRVGSTARMRVDVRVIAATHVDLGRAVAEGRFREDLFYRLNVLHIKVPPLRERAQDIALLVTTIFNENRHQKSPQVKGFSSEALHAMCEYPWPGNVRELINRVQHAMIMTESKLISAADLGIPSPDLEGGTNPTLNEVRSTVEKDVIVSSLNKYQNNVSEVARQLGVSRVTLYRMIDRLKIIL</sequence>
<gene>
    <name evidence="6" type="ORF">GPA25_04495</name>
</gene>
<evidence type="ECO:0000256" key="2">
    <source>
        <dbReference type="ARBA" id="ARBA00022840"/>
    </source>
</evidence>
<dbReference type="InterPro" id="IPR002078">
    <property type="entry name" value="Sigma_54_int"/>
</dbReference>
<dbReference type="Gene3D" id="3.40.50.300">
    <property type="entry name" value="P-loop containing nucleotide triphosphate hydrolases"/>
    <property type="match status" value="1"/>
</dbReference>
<proteinExistence type="predicted"/>
<dbReference type="Pfam" id="PF20161">
    <property type="entry name" value="VpsR"/>
    <property type="match status" value="1"/>
</dbReference>
<dbReference type="RefSeq" id="WP_169259166.1">
    <property type="nucleotide sequence ID" value="NZ_WTVQ01000005.1"/>
</dbReference>
<dbReference type="InterPro" id="IPR058031">
    <property type="entry name" value="AAA_lid_NorR"/>
</dbReference>
<dbReference type="InterPro" id="IPR009057">
    <property type="entry name" value="Homeodomain-like_sf"/>
</dbReference>
<accession>A0ABX1Q9B2</accession>
<dbReference type="InterPro" id="IPR045343">
    <property type="entry name" value="VpsR"/>
</dbReference>
<evidence type="ECO:0000256" key="1">
    <source>
        <dbReference type="ARBA" id="ARBA00022741"/>
    </source>
</evidence>
<keyword evidence="7" id="KW-1185">Reference proteome</keyword>
<dbReference type="PROSITE" id="PS00675">
    <property type="entry name" value="SIGMA54_INTERACT_1"/>
    <property type="match status" value="1"/>
</dbReference>
<dbReference type="Pfam" id="PF02954">
    <property type="entry name" value="HTH_8"/>
    <property type="match status" value="1"/>
</dbReference>
<keyword evidence="2" id="KW-0067">ATP-binding</keyword>
<feature type="domain" description="Sigma-54 factor interaction" evidence="5">
    <location>
        <begin position="140"/>
        <end position="369"/>
    </location>
</feature>
<dbReference type="PROSITE" id="PS00688">
    <property type="entry name" value="SIGMA54_INTERACT_3"/>
    <property type="match status" value="1"/>
</dbReference>
<evidence type="ECO:0000259" key="5">
    <source>
        <dbReference type="PROSITE" id="PS50045"/>
    </source>
</evidence>
<dbReference type="EMBL" id="WTVQ01000005">
    <property type="protein sequence ID" value="NMG74011.1"/>
    <property type="molecule type" value="Genomic_DNA"/>
</dbReference>
<dbReference type="InterPro" id="IPR025662">
    <property type="entry name" value="Sigma_54_int_dom_ATP-bd_1"/>
</dbReference>
<dbReference type="PANTHER" id="PTHR32071:SF120">
    <property type="entry name" value="TRANSCRIPTIONAL REGULATOR-RELATED"/>
    <property type="match status" value="1"/>
</dbReference>
<dbReference type="SMART" id="SM00382">
    <property type="entry name" value="AAA"/>
    <property type="match status" value="1"/>
</dbReference>
<keyword evidence="1" id="KW-0547">Nucleotide-binding</keyword>
<dbReference type="InterPro" id="IPR027417">
    <property type="entry name" value="P-loop_NTPase"/>
</dbReference>
<keyword evidence="3" id="KW-0805">Transcription regulation</keyword>
<name>A0ABX1Q9B2_9RHOO</name>
<dbReference type="InterPro" id="IPR002197">
    <property type="entry name" value="HTH_Fis"/>
</dbReference>
<evidence type="ECO:0000256" key="4">
    <source>
        <dbReference type="ARBA" id="ARBA00023163"/>
    </source>
</evidence>
<dbReference type="PANTHER" id="PTHR32071">
    <property type="entry name" value="TRANSCRIPTIONAL REGULATORY PROTEIN"/>
    <property type="match status" value="1"/>
</dbReference>